<organism evidence="1 2">
    <name type="scientific">Rubroshorea leprosula</name>
    <dbReference type="NCBI Taxonomy" id="152421"/>
    <lineage>
        <taxon>Eukaryota</taxon>
        <taxon>Viridiplantae</taxon>
        <taxon>Streptophyta</taxon>
        <taxon>Embryophyta</taxon>
        <taxon>Tracheophyta</taxon>
        <taxon>Spermatophyta</taxon>
        <taxon>Magnoliopsida</taxon>
        <taxon>eudicotyledons</taxon>
        <taxon>Gunneridae</taxon>
        <taxon>Pentapetalae</taxon>
        <taxon>rosids</taxon>
        <taxon>malvids</taxon>
        <taxon>Malvales</taxon>
        <taxon>Dipterocarpaceae</taxon>
        <taxon>Rubroshorea</taxon>
    </lineage>
</organism>
<sequence length="186" mass="20129">MRRDGNSPCSPLSFVGIPTTGTGWRRIFLLAGLLSNSSPLLLLKPSTLLLIDPSAFLLLLKSFALLLLLLKLAVESISSAITEAIYSTVAGSICSVAAKAIWCCGQSHLLLWLEPFASNLILIGGEWGSSRGSPFPTGNRDERQNLAPIKIFTRIIVPMIDGEELPIPQDPLISLHMRHICIGLND</sequence>
<evidence type="ECO:0000313" key="2">
    <source>
        <dbReference type="Proteomes" id="UP001054252"/>
    </source>
</evidence>
<dbReference type="EMBL" id="BPVZ01000001">
    <property type="protein sequence ID" value="GKU86258.1"/>
    <property type="molecule type" value="Genomic_DNA"/>
</dbReference>
<dbReference type="AlphaFoldDB" id="A0AAV5HBT6"/>
<name>A0AAV5HBT6_9ROSI</name>
<protein>
    <submittedName>
        <fullName evidence="1">Uncharacterized protein</fullName>
    </submittedName>
</protein>
<evidence type="ECO:0000313" key="1">
    <source>
        <dbReference type="EMBL" id="GKU86258.1"/>
    </source>
</evidence>
<dbReference type="Proteomes" id="UP001054252">
    <property type="component" value="Unassembled WGS sequence"/>
</dbReference>
<comment type="caution">
    <text evidence="1">The sequence shown here is derived from an EMBL/GenBank/DDBJ whole genome shotgun (WGS) entry which is preliminary data.</text>
</comment>
<keyword evidence="2" id="KW-1185">Reference proteome</keyword>
<accession>A0AAV5HBT6</accession>
<gene>
    <name evidence="1" type="ORF">SLEP1_g806</name>
</gene>
<reference evidence="1 2" key="1">
    <citation type="journal article" date="2021" name="Commun. Biol.">
        <title>The genome of Shorea leprosula (Dipterocarpaceae) highlights the ecological relevance of drought in aseasonal tropical rainforests.</title>
        <authorList>
            <person name="Ng K.K.S."/>
            <person name="Kobayashi M.J."/>
            <person name="Fawcett J.A."/>
            <person name="Hatakeyama M."/>
            <person name="Paape T."/>
            <person name="Ng C.H."/>
            <person name="Ang C.C."/>
            <person name="Tnah L.H."/>
            <person name="Lee C.T."/>
            <person name="Nishiyama T."/>
            <person name="Sese J."/>
            <person name="O'Brien M.J."/>
            <person name="Copetti D."/>
            <person name="Mohd Noor M.I."/>
            <person name="Ong R.C."/>
            <person name="Putra M."/>
            <person name="Sireger I.Z."/>
            <person name="Indrioko S."/>
            <person name="Kosugi Y."/>
            <person name="Izuno A."/>
            <person name="Isagi Y."/>
            <person name="Lee S.L."/>
            <person name="Shimizu K.K."/>
        </authorList>
    </citation>
    <scope>NUCLEOTIDE SEQUENCE [LARGE SCALE GENOMIC DNA]</scope>
    <source>
        <strain evidence="1">214</strain>
    </source>
</reference>
<proteinExistence type="predicted"/>